<comment type="subunit">
    <text evidence="2">Homodimer.</text>
</comment>
<dbReference type="Pfam" id="PF02580">
    <property type="entry name" value="Tyr_Deacylase"/>
    <property type="match status" value="1"/>
</dbReference>
<organism evidence="3 4">
    <name type="scientific">Muiribacterium halophilum</name>
    <dbReference type="NCBI Taxonomy" id="2053465"/>
    <lineage>
        <taxon>Bacteria</taxon>
        <taxon>Candidatus Muiribacteriota</taxon>
        <taxon>Candidatus Muiribacteriia</taxon>
        <taxon>Candidatus Muiribacteriales</taxon>
        <taxon>Candidatus Muiribacteriaceae</taxon>
        <taxon>Candidatus Muiribacterium</taxon>
    </lineage>
</organism>
<keyword evidence="2" id="KW-0963">Cytoplasm</keyword>
<keyword evidence="2" id="KW-0694">RNA-binding</keyword>
<dbReference type="GO" id="GO:0000049">
    <property type="term" value="F:tRNA binding"/>
    <property type="evidence" value="ECO:0007669"/>
    <property type="project" value="UniProtKB-UniRule"/>
</dbReference>
<keyword evidence="2" id="KW-0820">tRNA-binding</keyword>
<comment type="catalytic activity">
    <reaction evidence="2">
        <text>glycyl-tRNA(Ala) + H2O = tRNA(Ala) + glycine + H(+)</text>
        <dbReference type="Rhea" id="RHEA:53744"/>
        <dbReference type="Rhea" id="RHEA-COMP:9657"/>
        <dbReference type="Rhea" id="RHEA-COMP:13640"/>
        <dbReference type="ChEBI" id="CHEBI:15377"/>
        <dbReference type="ChEBI" id="CHEBI:15378"/>
        <dbReference type="ChEBI" id="CHEBI:57305"/>
        <dbReference type="ChEBI" id="CHEBI:78442"/>
        <dbReference type="ChEBI" id="CHEBI:78522"/>
    </reaction>
</comment>
<proteinExistence type="inferred from homology"/>
<accession>A0A2N5ZDN0</accession>
<keyword evidence="2" id="KW-0378">Hydrolase</keyword>
<dbReference type="HAMAP" id="MF_00518">
    <property type="entry name" value="Deacylase_Dtd"/>
    <property type="match status" value="1"/>
</dbReference>
<dbReference type="PANTHER" id="PTHR10472">
    <property type="entry name" value="D-TYROSYL-TRNA TYR DEACYLASE"/>
    <property type="match status" value="1"/>
</dbReference>
<dbReference type="EC" id="3.1.1.-" evidence="2"/>
<evidence type="ECO:0000313" key="4">
    <source>
        <dbReference type="Proteomes" id="UP000234857"/>
    </source>
</evidence>
<evidence type="ECO:0000256" key="2">
    <source>
        <dbReference type="HAMAP-Rule" id="MF_00518"/>
    </source>
</evidence>
<comment type="catalytic activity">
    <reaction evidence="2">
        <text>a D-aminoacyl-tRNA + H2O = a tRNA + a D-alpha-amino acid + H(+)</text>
        <dbReference type="Rhea" id="RHEA:13953"/>
        <dbReference type="Rhea" id="RHEA-COMP:10123"/>
        <dbReference type="Rhea" id="RHEA-COMP:10124"/>
        <dbReference type="ChEBI" id="CHEBI:15377"/>
        <dbReference type="ChEBI" id="CHEBI:15378"/>
        <dbReference type="ChEBI" id="CHEBI:59871"/>
        <dbReference type="ChEBI" id="CHEBI:78442"/>
        <dbReference type="ChEBI" id="CHEBI:79333"/>
        <dbReference type="EC" id="3.1.1.96"/>
    </reaction>
</comment>
<dbReference type="GO" id="GO:0106026">
    <property type="term" value="F:Gly-tRNA(Ala) deacylase activity"/>
    <property type="evidence" value="ECO:0007669"/>
    <property type="project" value="UniProtKB-UniRule"/>
</dbReference>
<protein>
    <recommendedName>
        <fullName evidence="2">D-aminoacyl-tRNA deacylase</fullName>
        <shortName evidence="2">DTD</shortName>
        <ecNumber evidence="2">3.1.1.96</ecNumber>
    </recommendedName>
    <alternativeName>
        <fullName evidence="2">Gly-tRNA(Ala) deacylase</fullName>
        <ecNumber evidence="2">3.1.1.-</ecNumber>
    </alternativeName>
</protein>
<dbReference type="GO" id="GO:0019478">
    <property type="term" value="P:D-amino acid catabolic process"/>
    <property type="evidence" value="ECO:0007669"/>
    <property type="project" value="UniProtKB-UniRule"/>
</dbReference>
<dbReference type="FunFam" id="3.50.80.10:FF:000001">
    <property type="entry name" value="D-aminoacyl-tRNA deacylase"/>
    <property type="match status" value="1"/>
</dbReference>
<reference evidence="3 4" key="1">
    <citation type="submission" date="2017-11" db="EMBL/GenBank/DDBJ databases">
        <title>Genome-resolved metagenomics identifies genetic mobility, metabolic interactions, and unexpected diversity in perchlorate-reducing communities.</title>
        <authorList>
            <person name="Barnum T.P."/>
            <person name="Figueroa I.A."/>
            <person name="Carlstrom C.I."/>
            <person name="Lucas L.N."/>
            <person name="Engelbrektson A.L."/>
            <person name="Coates J.D."/>
        </authorList>
    </citation>
    <scope>NUCLEOTIDE SEQUENCE [LARGE SCALE GENOMIC DNA]</scope>
    <source>
        <strain evidence="3">BM706</strain>
    </source>
</reference>
<comment type="subcellular location">
    <subcellularLocation>
        <location evidence="2">Cytoplasm</location>
    </subcellularLocation>
</comment>
<dbReference type="PANTHER" id="PTHR10472:SF5">
    <property type="entry name" value="D-AMINOACYL-TRNA DEACYLASE 1"/>
    <property type="match status" value="1"/>
</dbReference>
<evidence type="ECO:0000313" key="3">
    <source>
        <dbReference type="EMBL" id="PLX16776.1"/>
    </source>
</evidence>
<dbReference type="EMBL" id="PKTG01000106">
    <property type="protein sequence ID" value="PLX16776.1"/>
    <property type="molecule type" value="Genomic_DNA"/>
</dbReference>
<dbReference type="Proteomes" id="UP000234857">
    <property type="component" value="Unassembled WGS sequence"/>
</dbReference>
<feature type="short sequence motif" description="Gly-cisPro motif, important for rejection of L-amino acids" evidence="2">
    <location>
        <begin position="138"/>
        <end position="139"/>
    </location>
</feature>
<dbReference type="SUPFAM" id="SSF69500">
    <property type="entry name" value="DTD-like"/>
    <property type="match status" value="1"/>
</dbReference>
<dbReference type="AlphaFoldDB" id="A0A2N5ZDN0"/>
<evidence type="ECO:0000256" key="1">
    <source>
        <dbReference type="ARBA" id="ARBA00009673"/>
    </source>
</evidence>
<dbReference type="InterPro" id="IPR023509">
    <property type="entry name" value="DTD-like_sf"/>
</dbReference>
<dbReference type="GO" id="GO:0005737">
    <property type="term" value="C:cytoplasm"/>
    <property type="evidence" value="ECO:0007669"/>
    <property type="project" value="UniProtKB-SubCell"/>
</dbReference>
<comment type="caution">
    <text evidence="3">The sequence shown here is derived from an EMBL/GenBank/DDBJ whole genome shotgun (WGS) entry which is preliminary data.</text>
</comment>
<comment type="function">
    <text evidence="2">An aminoacyl-tRNA editing enzyme that deacylates mischarged D-aminoacyl-tRNAs. Also deacylates mischarged glycyl-tRNA(Ala), protecting cells against glycine mischarging by AlaRS. Acts via tRNA-based rather than protein-based catalysis; rejects L-amino acids rather than detecting D-amino acids in the active site. By recycling D-aminoacyl-tRNA to D-amino acids and free tRNA molecules, this enzyme counteracts the toxicity associated with the formation of D-aminoacyl-tRNA entities in vivo and helps enforce protein L-homochirality.</text>
</comment>
<dbReference type="EC" id="3.1.1.96" evidence="2"/>
<dbReference type="NCBIfam" id="TIGR00256">
    <property type="entry name" value="D-aminoacyl-tRNA deacylase"/>
    <property type="match status" value="1"/>
</dbReference>
<comment type="similarity">
    <text evidence="1 2">Belongs to the DTD family.</text>
</comment>
<comment type="domain">
    <text evidence="2">A Gly-cisPro motif from one monomer fits into the active site of the other monomer to allow specific chiral rejection of L-amino acids.</text>
</comment>
<dbReference type="GO" id="GO:0043908">
    <property type="term" value="F:Ser(Gly)-tRNA(Ala) hydrolase activity"/>
    <property type="evidence" value="ECO:0007669"/>
    <property type="project" value="UniProtKB-UniRule"/>
</dbReference>
<dbReference type="Gene3D" id="3.50.80.10">
    <property type="entry name" value="D-tyrosyl-tRNA(Tyr) deacylase"/>
    <property type="match status" value="1"/>
</dbReference>
<gene>
    <name evidence="2 3" type="primary">dtd</name>
    <name evidence="3" type="ORF">C0601_09320</name>
</gene>
<name>A0A2N5ZDN0_MUIH1</name>
<dbReference type="GO" id="GO:0051500">
    <property type="term" value="F:D-tyrosyl-tRNA(Tyr) deacylase activity"/>
    <property type="evidence" value="ECO:0007669"/>
    <property type="project" value="TreeGrafter"/>
</dbReference>
<dbReference type="InterPro" id="IPR003732">
    <property type="entry name" value="Daa-tRNA_deacyls_DTD"/>
</dbReference>
<sequence>MIALLQRIKHSSITVEGKLIAETGDGLLLFLGLEEGDTNADIEYIGEKVVNLRIFEDDQGKMNLSLLQTQKEICIVSQFTLAADTKKGRRPGFSNAMRPDKAEGFYERFVESIREKYKLEVKTGSFGSNMQVSLLNDGPATFLLKSKKKD</sequence>